<dbReference type="Proteomes" id="UP000076962">
    <property type="component" value="Unassembled WGS sequence"/>
</dbReference>
<evidence type="ECO:0000313" key="1">
    <source>
        <dbReference type="EMBL" id="OAD23100.1"/>
    </source>
</evidence>
<keyword evidence="2" id="KW-1185">Reference proteome</keyword>
<evidence type="ECO:0000313" key="2">
    <source>
        <dbReference type="Proteomes" id="UP000076962"/>
    </source>
</evidence>
<dbReference type="EMBL" id="LUTY01000556">
    <property type="protein sequence ID" value="OAD23100.1"/>
    <property type="molecule type" value="Genomic_DNA"/>
</dbReference>
<proteinExistence type="predicted"/>
<comment type="caution">
    <text evidence="1">The sequence shown here is derived from an EMBL/GenBank/DDBJ whole genome shotgun (WGS) entry which is preliminary data.</text>
</comment>
<dbReference type="AlphaFoldDB" id="A0A176S518"/>
<gene>
    <name evidence="1" type="ORF">THIOM_001072</name>
</gene>
<reference evidence="1 2" key="1">
    <citation type="submission" date="2016-05" db="EMBL/GenBank/DDBJ databases">
        <title>Single-cell genome of chain-forming Candidatus Thiomargarita nelsonii and comparison to other large sulfur-oxidizing bacteria.</title>
        <authorList>
            <person name="Winkel M."/>
            <person name="Salman V."/>
            <person name="Woyke T."/>
            <person name="Schulz-Vogt H."/>
            <person name="Richter M."/>
            <person name="Flood B."/>
            <person name="Bailey J."/>
            <person name="Amann R."/>
            <person name="Mussmann M."/>
        </authorList>
    </citation>
    <scope>NUCLEOTIDE SEQUENCE [LARGE SCALE GENOMIC DNA]</scope>
    <source>
        <strain evidence="1 2">THI036</strain>
    </source>
</reference>
<organism evidence="1 2">
    <name type="scientific">Candidatus Thiomargarita nelsonii</name>
    <dbReference type="NCBI Taxonomy" id="1003181"/>
    <lineage>
        <taxon>Bacteria</taxon>
        <taxon>Pseudomonadati</taxon>
        <taxon>Pseudomonadota</taxon>
        <taxon>Gammaproteobacteria</taxon>
        <taxon>Thiotrichales</taxon>
        <taxon>Thiotrichaceae</taxon>
        <taxon>Thiomargarita</taxon>
    </lineage>
</organism>
<sequence>MKTHLLTHQRQLTLLAILLDKKSFSQESVYQMDIAGRAVTDEALCSFWQKIEPSVKFTTGLCAPKAWECDERRGDTCPVTLENRSVCTEPSKFGLPFEMGHCTFNVFIQGFLGEYILMPNNWTRITVEQSRSCLSLGEPLSRQAIRVKIKCEKGASL</sequence>
<name>A0A176S518_9GAMM</name>
<accession>A0A176S518</accession>
<protein>
    <submittedName>
        <fullName evidence="1">Uncharacterized protein</fullName>
    </submittedName>
</protein>